<feature type="signal peptide" evidence="1">
    <location>
        <begin position="1"/>
        <end position="16"/>
    </location>
</feature>
<protein>
    <submittedName>
        <fullName evidence="2">Uncharacterized protein</fullName>
    </submittedName>
</protein>
<dbReference type="AlphaFoldDB" id="A0A3N4M413"/>
<dbReference type="InParanoid" id="A0A3N4M413"/>
<accession>A0A3N4M413</accession>
<reference evidence="2 3" key="1">
    <citation type="journal article" date="2018" name="Nat. Ecol. Evol.">
        <title>Pezizomycetes genomes reveal the molecular basis of ectomycorrhizal truffle lifestyle.</title>
        <authorList>
            <person name="Murat C."/>
            <person name="Payen T."/>
            <person name="Noel B."/>
            <person name="Kuo A."/>
            <person name="Morin E."/>
            <person name="Chen J."/>
            <person name="Kohler A."/>
            <person name="Krizsan K."/>
            <person name="Balestrini R."/>
            <person name="Da Silva C."/>
            <person name="Montanini B."/>
            <person name="Hainaut M."/>
            <person name="Levati E."/>
            <person name="Barry K.W."/>
            <person name="Belfiori B."/>
            <person name="Cichocki N."/>
            <person name="Clum A."/>
            <person name="Dockter R.B."/>
            <person name="Fauchery L."/>
            <person name="Guy J."/>
            <person name="Iotti M."/>
            <person name="Le Tacon F."/>
            <person name="Lindquist E.A."/>
            <person name="Lipzen A."/>
            <person name="Malagnac F."/>
            <person name="Mello A."/>
            <person name="Molinier V."/>
            <person name="Miyauchi S."/>
            <person name="Poulain J."/>
            <person name="Riccioni C."/>
            <person name="Rubini A."/>
            <person name="Sitrit Y."/>
            <person name="Splivallo R."/>
            <person name="Traeger S."/>
            <person name="Wang M."/>
            <person name="Zifcakova L."/>
            <person name="Wipf D."/>
            <person name="Zambonelli A."/>
            <person name="Paolocci F."/>
            <person name="Nowrousian M."/>
            <person name="Ottonello S."/>
            <person name="Baldrian P."/>
            <person name="Spatafora J.W."/>
            <person name="Henrissat B."/>
            <person name="Nagy L.G."/>
            <person name="Aury J.M."/>
            <person name="Wincker P."/>
            <person name="Grigoriev I.V."/>
            <person name="Bonfante P."/>
            <person name="Martin F.M."/>
        </authorList>
    </citation>
    <scope>NUCLEOTIDE SEQUENCE [LARGE SCALE GENOMIC DNA]</scope>
    <source>
        <strain evidence="2 3">ATCC MYA-4762</strain>
    </source>
</reference>
<dbReference type="EMBL" id="ML121527">
    <property type="protein sequence ID" value="RPB29780.1"/>
    <property type="molecule type" value="Genomic_DNA"/>
</dbReference>
<keyword evidence="3" id="KW-1185">Reference proteome</keyword>
<proteinExistence type="predicted"/>
<dbReference type="Proteomes" id="UP000267821">
    <property type="component" value="Unassembled WGS sequence"/>
</dbReference>
<evidence type="ECO:0000313" key="3">
    <source>
        <dbReference type="Proteomes" id="UP000267821"/>
    </source>
</evidence>
<evidence type="ECO:0000313" key="2">
    <source>
        <dbReference type="EMBL" id="RPB29780.1"/>
    </source>
</evidence>
<keyword evidence="1" id="KW-0732">Signal</keyword>
<feature type="chain" id="PRO_5018144151" evidence="1">
    <location>
        <begin position="17"/>
        <end position="73"/>
    </location>
</feature>
<name>A0A3N4M413_9PEZI</name>
<gene>
    <name evidence="2" type="ORF">L211DRAFT_832486</name>
</gene>
<evidence type="ECO:0000256" key="1">
    <source>
        <dbReference type="SAM" id="SignalP"/>
    </source>
</evidence>
<organism evidence="2 3">
    <name type="scientific">Terfezia boudieri ATCC MYA-4762</name>
    <dbReference type="NCBI Taxonomy" id="1051890"/>
    <lineage>
        <taxon>Eukaryota</taxon>
        <taxon>Fungi</taxon>
        <taxon>Dikarya</taxon>
        <taxon>Ascomycota</taxon>
        <taxon>Pezizomycotina</taxon>
        <taxon>Pezizomycetes</taxon>
        <taxon>Pezizales</taxon>
        <taxon>Pezizaceae</taxon>
        <taxon>Terfezia</taxon>
    </lineage>
</organism>
<sequence length="73" mass="8077">MGLFLIISLHFGKLYGHSGATVLEHSEQITEHHAAPAQCNSCLIEQTEHTQSDPHEIKDGPNCLRDETALKLN</sequence>